<name>A0A9Q3ERH3_9BASI</name>
<proteinExistence type="predicted"/>
<evidence type="ECO:0000313" key="2">
    <source>
        <dbReference type="EMBL" id="MBW0522287.1"/>
    </source>
</evidence>
<reference evidence="2" key="1">
    <citation type="submission" date="2021-03" db="EMBL/GenBank/DDBJ databases">
        <title>Draft genome sequence of rust myrtle Austropuccinia psidii MF-1, a brazilian biotype.</title>
        <authorList>
            <person name="Quecine M.C."/>
            <person name="Pachon D.M.R."/>
            <person name="Bonatelli M.L."/>
            <person name="Correr F.H."/>
            <person name="Franceschini L.M."/>
            <person name="Leite T.F."/>
            <person name="Margarido G.R.A."/>
            <person name="Almeida C.A."/>
            <person name="Ferrarezi J.A."/>
            <person name="Labate C.A."/>
        </authorList>
    </citation>
    <scope>NUCLEOTIDE SEQUENCE</scope>
    <source>
        <strain evidence="2">MF-1</strain>
    </source>
</reference>
<protein>
    <submittedName>
        <fullName evidence="2">Uncharacterized protein</fullName>
    </submittedName>
</protein>
<feature type="compositionally biased region" description="Polar residues" evidence="1">
    <location>
        <begin position="1"/>
        <end position="16"/>
    </location>
</feature>
<feature type="compositionally biased region" description="Polar residues" evidence="1">
    <location>
        <begin position="25"/>
        <end position="45"/>
    </location>
</feature>
<sequence>MPSTRSGASYKTSRSSQKGHRSHYGRSQSDTEGQASVDDSQSNKLVHSEADNTFLPSNSTDTATRRLSGYIKSQPEGLQQYIAVQRVPNPCRSVENCMNSYLTVRKFLCHPKTCKLLNRGNPLMEKENMIILKAEWRKTTLHHPSKCQKQPQ</sequence>
<organism evidence="2 3">
    <name type="scientific">Austropuccinia psidii MF-1</name>
    <dbReference type="NCBI Taxonomy" id="1389203"/>
    <lineage>
        <taxon>Eukaryota</taxon>
        <taxon>Fungi</taxon>
        <taxon>Dikarya</taxon>
        <taxon>Basidiomycota</taxon>
        <taxon>Pucciniomycotina</taxon>
        <taxon>Pucciniomycetes</taxon>
        <taxon>Pucciniales</taxon>
        <taxon>Sphaerophragmiaceae</taxon>
        <taxon>Austropuccinia</taxon>
    </lineage>
</organism>
<evidence type="ECO:0000313" key="3">
    <source>
        <dbReference type="Proteomes" id="UP000765509"/>
    </source>
</evidence>
<dbReference type="AlphaFoldDB" id="A0A9Q3ERH3"/>
<dbReference type="EMBL" id="AVOT02029445">
    <property type="protein sequence ID" value="MBW0522287.1"/>
    <property type="molecule type" value="Genomic_DNA"/>
</dbReference>
<feature type="region of interest" description="Disordered" evidence="1">
    <location>
        <begin position="1"/>
        <end position="62"/>
    </location>
</feature>
<evidence type="ECO:0000256" key="1">
    <source>
        <dbReference type="SAM" id="MobiDB-lite"/>
    </source>
</evidence>
<accession>A0A9Q3ERH3</accession>
<comment type="caution">
    <text evidence="2">The sequence shown here is derived from an EMBL/GenBank/DDBJ whole genome shotgun (WGS) entry which is preliminary data.</text>
</comment>
<gene>
    <name evidence="2" type="ORF">O181_062002</name>
</gene>
<dbReference type="Proteomes" id="UP000765509">
    <property type="component" value="Unassembled WGS sequence"/>
</dbReference>
<keyword evidence="3" id="KW-1185">Reference proteome</keyword>